<protein>
    <submittedName>
        <fullName evidence="2">Uncharacterized protein</fullName>
    </submittedName>
</protein>
<reference evidence="2" key="1">
    <citation type="submission" date="2019-08" db="EMBL/GenBank/DDBJ databases">
        <title>The genome of the North American firefly Photinus pyralis.</title>
        <authorList>
            <consortium name="Photinus pyralis genome working group"/>
            <person name="Fallon T.R."/>
            <person name="Sander Lower S.E."/>
            <person name="Weng J.-K."/>
        </authorList>
    </citation>
    <scope>NUCLEOTIDE SEQUENCE</scope>
    <source>
        <strain evidence="2">TRF0915ILg1</strain>
        <tissue evidence="2">Whole body</tissue>
    </source>
</reference>
<comment type="caution">
    <text evidence="2">The sequence shown here is derived from an EMBL/GenBank/DDBJ whole genome shotgun (WGS) entry which is preliminary data.</text>
</comment>
<dbReference type="EMBL" id="VTPC01055541">
    <property type="protein sequence ID" value="KAF2890276.1"/>
    <property type="molecule type" value="Genomic_DNA"/>
</dbReference>
<feature type="region of interest" description="Disordered" evidence="1">
    <location>
        <begin position="110"/>
        <end position="129"/>
    </location>
</feature>
<keyword evidence="3" id="KW-1185">Reference proteome</keyword>
<organism evidence="2 3">
    <name type="scientific">Ignelater luminosus</name>
    <name type="common">Cucubano</name>
    <name type="synonym">Pyrophorus luminosus</name>
    <dbReference type="NCBI Taxonomy" id="2038154"/>
    <lineage>
        <taxon>Eukaryota</taxon>
        <taxon>Metazoa</taxon>
        <taxon>Ecdysozoa</taxon>
        <taxon>Arthropoda</taxon>
        <taxon>Hexapoda</taxon>
        <taxon>Insecta</taxon>
        <taxon>Pterygota</taxon>
        <taxon>Neoptera</taxon>
        <taxon>Endopterygota</taxon>
        <taxon>Coleoptera</taxon>
        <taxon>Polyphaga</taxon>
        <taxon>Elateriformia</taxon>
        <taxon>Elateroidea</taxon>
        <taxon>Elateridae</taxon>
        <taxon>Agrypninae</taxon>
        <taxon>Pyrophorini</taxon>
        <taxon>Ignelater</taxon>
    </lineage>
</organism>
<dbReference type="Proteomes" id="UP000801492">
    <property type="component" value="Unassembled WGS sequence"/>
</dbReference>
<gene>
    <name evidence="2" type="ORF">ILUMI_15897</name>
</gene>
<name>A0A8K0CS74_IGNLU</name>
<dbReference type="OrthoDB" id="6750366at2759"/>
<evidence type="ECO:0000313" key="2">
    <source>
        <dbReference type="EMBL" id="KAF2890276.1"/>
    </source>
</evidence>
<dbReference type="AlphaFoldDB" id="A0A8K0CS74"/>
<sequence length="129" mass="14751">MDYRLIYRLKVILEAISSGFRIDTKSFGTCCMETAKLYVELYSWQLMTPTLHKILMHGSLKIEKALLPTGQLSKEAAEARNKHFRLYQTLEMLLSAEPTQLMVDVSDEEEPIIETKESSDDESWLSSSG</sequence>
<accession>A0A8K0CS74</accession>
<evidence type="ECO:0000313" key="3">
    <source>
        <dbReference type="Proteomes" id="UP000801492"/>
    </source>
</evidence>
<proteinExistence type="predicted"/>
<evidence type="ECO:0000256" key="1">
    <source>
        <dbReference type="SAM" id="MobiDB-lite"/>
    </source>
</evidence>